<evidence type="ECO:0000313" key="11">
    <source>
        <dbReference type="Proteomes" id="UP000027135"/>
    </source>
</evidence>
<keyword evidence="2 5" id="KW-0813">Transport</keyword>
<dbReference type="AlphaFoldDB" id="A0A067QX39"/>
<dbReference type="InterPro" id="IPR007191">
    <property type="entry name" value="Sec8_exocyst_N"/>
</dbReference>
<dbReference type="GO" id="GO:0006904">
    <property type="term" value="P:vesicle docking involved in exocytosis"/>
    <property type="evidence" value="ECO:0007669"/>
    <property type="project" value="InterPro"/>
</dbReference>
<keyword evidence="4 5" id="KW-0653">Protein transport</keyword>
<dbReference type="GO" id="GO:0000145">
    <property type="term" value="C:exocyst"/>
    <property type="evidence" value="ECO:0007669"/>
    <property type="project" value="UniProtKB-UniRule"/>
</dbReference>
<proteinExistence type="inferred from homology"/>
<feature type="region of interest" description="Disordered" evidence="7">
    <location>
        <begin position="214"/>
        <end position="234"/>
    </location>
</feature>
<dbReference type="InParanoid" id="A0A067QX39"/>
<sequence length="979" mass="110658">MSNLAPPTKPPRGVKHPKETSGLLMSVIRTLSASESNEQRDREKAKLEKEYKRSDQRLDELVSLHYQDHTQVMQLFGKLSARVTTSREKIHAVKENLQACKLLLRCRRDELKKLWLEGIEHKHVLQLLEEIDQLREVPAQLTAFLAKKHYLHATQLLVSALSLGDGSLEGVEALREVRTELQAKKQQLHSRLLAELTRHLYIVSTQDVVALRRQGSGRDGNPLNSPFQRAGELRGSARVSKTRLTLLDVSVPFPNASSPRVGMNPGPNHTTAGDESDNVEEDVDAADPEAKSQHFMAILVESMALLNSVPDTVESIKIQMQTELLAIIKRTTRQLLDLSQQPTHSLGAHSTSLLLELMQTVFDQFRQVATAHASVLRSFARAADKHHIDVRLYEMPDVWSKVQAVLQLLLTDYLDIQNMAGDPQQAPTSFSESTSDISVYFARRRPPRQKRVPLFKFDYSSHALSINSYLKEQRTSSAKEYSQAGQSRQREKLLVCTPDPRNITQIFIPLMKFIEEIEHAIGCTPGNPCTLNAFLSDYIKEVFLGRHHMMVAASIESATKSLDAWRTTTSPELMSDLGLSRPLLQSTVMVERCIQDLRELMQALPVYAEHFLSIICNILRNYRETCQAAYRGIVQPDSEDKRICSAAWLKDEDISRFIKSLPNWTDLQAQKVTYRRRRPLRREETTEEESPEDVRQRNMKEAEILASNLGEGGINAHEILSDVGQLKGLAQLQESMEWFSTSILLFASELPSAPASSPRVHVASVGIPAMPETSVRALMQLAQEFEELANTCLLVLHLEVRVQCFHYLLPRANNYNRLVGGVDSQEPDPKVLELSRVLISIDEAMNSSLQPRKLKYIFEGLGHLIAKILISSAQYIDRIDERGIQKMCRNIFALQQTLTNITMAREIALDHARHYFELFYLAPEEILSGVMEKGPQFSELEYMNAFQLVHRSQAEPDYGAVNTHLSRLSDILGEVGITV</sequence>
<reference evidence="10 11" key="1">
    <citation type="journal article" date="2014" name="Nat. Commun.">
        <title>Molecular traces of alternative social organization in a termite genome.</title>
        <authorList>
            <person name="Terrapon N."/>
            <person name="Li C."/>
            <person name="Robertson H.M."/>
            <person name="Ji L."/>
            <person name="Meng X."/>
            <person name="Booth W."/>
            <person name="Chen Z."/>
            <person name="Childers C.P."/>
            <person name="Glastad K.M."/>
            <person name="Gokhale K."/>
            <person name="Gowin J."/>
            <person name="Gronenberg W."/>
            <person name="Hermansen R.A."/>
            <person name="Hu H."/>
            <person name="Hunt B.G."/>
            <person name="Huylmans A.K."/>
            <person name="Khalil S.M."/>
            <person name="Mitchell R.D."/>
            <person name="Munoz-Torres M.C."/>
            <person name="Mustard J.A."/>
            <person name="Pan H."/>
            <person name="Reese J.T."/>
            <person name="Scharf M.E."/>
            <person name="Sun F."/>
            <person name="Vogel H."/>
            <person name="Xiao J."/>
            <person name="Yang W."/>
            <person name="Yang Z."/>
            <person name="Yang Z."/>
            <person name="Zhou J."/>
            <person name="Zhu J."/>
            <person name="Brent C.S."/>
            <person name="Elsik C.G."/>
            <person name="Goodisman M.A."/>
            <person name="Liberles D.A."/>
            <person name="Roe R.M."/>
            <person name="Vargo E.L."/>
            <person name="Vilcinskas A."/>
            <person name="Wang J."/>
            <person name="Bornberg-Bauer E."/>
            <person name="Korb J."/>
            <person name="Zhang G."/>
            <person name="Liebig J."/>
        </authorList>
    </citation>
    <scope>NUCLEOTIDE SEQUENCE [LARGE SCALE GENOMIC DNA]</scope>
    <source>
        <tissue evidence="10">Whole organism</tissue>
    </source>
</reference>
<dbReference type="GO" id="GO:0007268">
    <property type="term" value="P:chemical synaptic transmission"/>
    <property type="evidence" value="ECO:0007669"/>
    <property type="project" value="TreeGrafter"/>
</dbReference>
<evidence type="ECO:0000256" key="2">
    <source>
        <dbReference type="ARBA" id="ARBA00022448"/>
    </source>
</evidence>
<evidence type="ECO:0000256" key="5">
    <source>
        <dbReference type="RuleBase" id="RU367079"/>
    </source>
</evidence>
<accession>A0A067QX39</accession>
<dbReference type="OMA" id="HMEVRCR"/>
<evidence type="ECO:0000256" key="7">
    <source>
        <dbReference type="SAM" id="MobiDB-lite"/>
    </source>
</evidence>
<feature type="compositionally biased region" description="Acidic residues" evidence="7">
    <location>
        <begin position="274"/>
        <end position="286"/>
    </location>
</feature>
<dbReference type="Pfam" id="PF04048">
    <property type="entry name" value="Sec8_N"/>
    <property type="match status" value="1"/>
</dbReference>
<evidence type="ECO:0000256" key="4">
    <source>
        <dbReference type="ARBA" id="ARBA00022927"/>
    </source>
</evidence>
<name>A0A067QX39_ZOONE</name>
<dbReference type="STRING" id="136037.A0A067QX39"/>
<dbReference type="GO" id="GO:0090522">
    <property type="term" value="P:vesicle tethering involved in exocytosis"/>
    <property type="evidence" value="ECO:0007669"/>
    <property type="project" value="UniProtKB-UniRule"/>
</dbReference>
<feature type="domain" description="Exocyst complex component Sec8 middle helical bundle" evidence="9">
    <location>
        <begin position="288"/>
        <end position="462"/>
    </location>
</feature>
<keyword evidence="6" id="KW-0175">Coiled coil</keyword>
<evidence type="ECO:0000259" key="8">
    <source>
        <dbReference type="Pfam" id="PF04048"/>
    </source>
</evidence>
<keyword evidence="11" id="KW-1185">Reference proteome</keyword>
<feature type="domain" description="Exocyst complex component Sec8 N-terminal" evidence="8">
    <location>
        <begin position="45"/>
        <end position="141"/>
    </location>
</feature>
<dbReference type="EMBL" id="KK853149">
    <property type="protein sequence ID" value="KDR10672.1"/>
    <property type="molecule type" value="Genomic_DNA"/>
</dbReference>
<organism evidence="10 11">
    <name type="scientific">Zootermopsis nevadensis</name>
    <name type="common">Dampwood termite</name>
    <dbReference type="NCBI Taxonomy" id="136037"/>
    <lineage>
        <taxon>Eukaryota</taxon>
        <taxon>Metazoa</taxon>
        <taxon>Ecdysozoa</taxon>
        <taxon>Arthropoda</taxon>
        <taxon>Hexapoda</taxon>
        <taxon>Insecta</taxon>
        <taxon>Pterygota</taxon>
        <taxon>Neoptera</taxon>
        <taxon>Polyneoptera</taxon>
        <taxon>Dictyoptera</taxon>
        <taxon>Blattodea</taxon>
        <taxon>Blattoidea</taxon>
        <taxon>Termitoidae</taxon>
        <taxon>Termopsidae</taxon>
        <taxon>Zootermopsis</taxon>
    </lineage>
</organism>
<feature type="region of interest" description="Disordered" evidence="7">
    <location>
        <begin position="678"/>
        <end position="697"/>
    </location>
</feature>
<dbReference type="GO" id="GO:0032584">
    <property type="term" value="C:growth cone membrane"/>
    <property type="evidence" value="ECO:0007669"/>
    <property type="project" value="TreeGrafter"/>
</dbReference>
<protein>
    <recommendedName>
        <fullName evidence="5">Exocyst complex component Sec8</fullName>
    </recommendedName>
</protein>
<keyword evidence="3 5" id="KW-0268">Exocytosis</keyword>
<comment type="function">
    <text evidence="5">Component of the exocyst complex involved in the docking of exocytic vesicles with fusion sites on the plasma membrane.</text>
</comment>
<feature type="region of interest" description="Disordered" evidence="7">
    <location>
        <begin position="1"/>
        <end position="21"/>
    </location>
</feature>
<evidence type="ECO:0000259" key="9">
    <source>
        <dbReference type="Pfam" id="PF20652"/>
    </source>
</evidence>
<gene>
    <name evidence="10" type="ORF">L798_14350</name>
</gene>
<dbReference type="InterPro" id="IPR039682">
    <property type="entry name" value="Sec8/EXOC4"/>
</dbReference>
<dbReference type="GO" id="GO:0015031">
    <property type="term" value="P:protein transport"/>
    <property type="evidence" value="ECO:0007669"/>
    <property type="project" value="UniProtKB-KW"/>
</dbReference>
<evidence type="ECO:0000256" key="6">
    <source>
        <dbReference type="SAM" id="Coils"/>
    </source>
</evidence>
<feature type="coiled-coil region" evidence="6">
    <location>
        <begin position="37"/>
        <end position="64"/>
    </location>
</feature>
<dbReference type="Proteomes" id="UP000027135">
    <property type="component" value="Unassembled WGS sequence"/>
</dbReference>
<evidence type="ECO:0000313" key="10">
    <source>
        <dbReference type="EMBL" id="KDR10672.1"/>
    </source>
</evidence>
<comment type="similarity">
    <text evidence="1 5">Belongs to the SEC8 family.</text>
</comment>
<dbReference type="GO" id="GO:0045202">
    <property type="term" value="C:synapse"/>
    <property type="evidence" value="ECO:0007669"/>
    <property type="project" value="TreeGrafter"/>
</dbReference>
<dbReference type="Pfam" id="PF20652">
    <property type="entry name" value="Sec8_C"/>
    <property type="match status" value="1"/>
</dbReference>
<feature type="region of interest" description="Disordered" evidence="7">
    <location>
        <begin position="257"/>
        <end position="286"/>
    </location>
</feature>
<dbReference type="PANTHER" id="PTHR14146">
    <property type="entry name" value="EXOCYST COMPLEX COMPONENT 4"/>
    <property type="match status" value="1"/>
</dbReference>
<dbReference type="InterPro" id="IPR048630">
    <property type="entry name" value="Sec8_M"/>
</dbReference>
<dbReference type="GO" id="GO:0006612">
    <property type="term" value="P:protein targeting to membrane"/>
    <property type="evidence" value="ECO:0007669"/>
    <property type="project" value="UniProtKB-UniRule"/>
</dbReference>
<evidence type="ECO:0000256" key="1">
    <source>
        <dbReference type="ARBA" id="ARBA00010470"/>
    </source>
</evidence>
<dbReference type="OrthoDB" id="272977at2759"/>
<evidence type="ECO:0000256" key="3">
    <source>
        <dbReference type="ARBA" id="ARBA00022483"/>
    </source>
</evidence>
<dbReference type="FunCoup" id="A0A067QX39">
    <property type="interactions" value="1553"/>
</dbReference>
<dbReference type="PANTHER" id="PTHR14146:SF0">
    <property type="entry name" value="EXOCYST COMPLEX COMPONENT 4"/>
    <property type="match status" value="1"/>
</dbReference>
<dbReference type="eggNOG" id="KOG3691">
    <property type="taxonomic scope" value="Eukaryota"/>
</dbReference>
<dbReference type="GO" id="GO:0006893">
    <property type="term" value="P:Golgi to plasma membrane transport"/>
    <property type="evidence" value="ECO:0007669"/>
    <property type="project" value="TreeGrafter"/>
</dbReference>